<keyword evidence="6" id="KW-0687">Ribonucleoprotein</keyword>
<evidence type="ECO:0000256" key="5">
    <source>
        <dbReference type="ARBA" id="ARBA00023128"/>
    </source>
</evidence>
<keyword evidence="3" id="KW-0809">Transit peptide</keyword>
<organism evidence="8 9">
    <name type="scientific">Ranatra chinensis</name>
    <dbReference type="NCBI Taxonomy" id="642074"/>
    <lineage>
        <taxon>Eukaryota</taxon>
        <taxon>Metazoa</taxon>
        <taxon>Ecdysozoa</taxon>
        <taxon>Arthropoda</taxon>
        <taxon>Hexapoda</taxon>
        <taxon>Insecta</taxon>
        <taxon>Pterygota</taxon>
        <taxon>Neoptera</taxon>
        <taxon>Paraneoptera</taxon>
        <taxon>Hemiptera</taxon>
        <taxon>Heteroptera</taxon>
        <taxon>Panheteroptera</taxon>
        <taxon>Nepomorpha</taxon>
        <taxon>Nepidae</taxon>
        <taxon>Ranatrinae</taxon>
        <taxon>Ranatra</taxon>
    </lineage>
</organism>
<evidence type="ECO:0000313" key="8">
    <source>
        <dbReference type="EMBL" id="KAL1140536.1"/>
    </source>
</evidence>
<proteinExistence type="inferred from homology"/>
<gene>
    <name evidence="8" type="ORF">AAG570_000466</name>
</gene>
<dbReference type="GO" id="GO:1990904">
    <property type="term" value="C:ribonucleoprotein complex"/>
    <property type="evidence" value="ECO:0007669"/>
    <property type="project" value="UniProtKB-KW"/>
</dbReference>
<comment type="similarity">
    <text evidence="2">Belongs to the mitochondrion-specific ribosomal protein mS29 family.</text>
</comment>
<evidence type="ECO:0000256" key="3">
    <source>
        <dbReference type="ARBA" id="ARBA00022946"/>
    </source>
</evidence>
<comment type="subcellular location">
    <subcellularLocation>
        <location evidence="1">Mitochondrion</location>
    </subcellularLocation>
</comment>
<dbReference type="Proteomes" id="UP001558652">
    <property type="component" value="Unassembled WGS sequence"/>
</dbReference>
<dbReference type="InterPro" id="IPR008092">
    <property type="entry name" value="Ribosomal_mS29_met"/>
</dbReference>
<sequence>AKHTDDHIGLFYTIPENVRKQLFTFGGVPKSLETQLNTFGETCIMVRKPALEVIDNINRTDFNRPVIRYLFYGKPGCGKSCSLMHCLHYAYLKGFYIIHVPWVWNWFRNNRIEVVYSQSHPGLFDLPIVSANWLKHFQSQNSHLLKNNDLSISENYVWNQRENTPSGSPLAALVSHGINRVKYAADCVRAIVNELKTSARNNKCKVFLAIDGFNALFGEETHLKIEDVRKISPDQVSLTQIFLEATKQDWTNGAVLLTVDQLAGKYNTLHSHLPLYLLGKKGFEHIDPFICTSVPELNNLEFNSMLDYYEDRRWLLKPEGRHELSFLSSNNPFQLMNLCAPL</sequence>
<protein>
    <recommendedName>
        <fullName evidence="7">Small ribosomal subunit protein mS29</fullName>
    </recommendedName>
</protein>
<dbReference type="Pfam" id="PF10236">
    <property type="entry name" value="DAP3"/>
    <property type="match status" value="1"/>
</dbReference>
<feature type="non-terminal residue" evidence="8">
    <location>
        <position position="1"/>
    </location>
</feature>
<dbReference type="GO" id="GO:0005739">
    <property type="term" value="C:mitochondrion"/>
    <property type="evidence" value="ECO:0007669"/>
    <property type="project" value="UniProtKB-SubCell"/>
</dbReference>
<comment type="caution">
    <text evidence="8">The sequence shown here is derived from an EMBL/GenBank/DDBJ whole genome shotgun (WGS) entry which is preliminary data.</text>
</comment>
<keyword evidence="4" id="KW-0689">Ribosomal protein</keyword>
<name>A0ABD0YX50_9HEMI</name>
<keyword evidence="5" id="KW-0496">Mitochondrion</keyword>
<dbReference type="PRINTS" id="PR01716">
    <property type="entry name" value="DEATHASSOCP3"/>
</dbReference>
<keyword evidence="9" id="KW-1185">Reference proteome</keyword>
<dbReference type="PANTHER" id="PTHR12810:SF0">
    <property type="entry name" value="SMALL RIBOSOMAL SUBUNIT PROTEIN MS29"/>
    <property type="match status" value="1"/>
</dbReference>
<dbReference type="InterPro" id="IPR019368">
    <property type="entry name" value="Ribosomal_mS29"/>
</dbReference>
<accession>A0ABD0YX50</accession>
<evidence type="ECO:0000256" key="1">
    <source>
        <dbReference type="ARBA" id="ARBA00004173"/>
    </source>
</evidence>
<evidence type="ECO:0000313" key="9">
    <source>
        <dbReference type="Proteomes" id="UP001558652"/>
    </source>
</evidence>
<evidence type="ECO:0000256" key="7">
    <source>
        <dbReference type="ARBA" id="ARBA00035140"/>
    </source>
</evidence>
<evidence type="ECO:0000256" key="4">
    <source>
        <dbReference type="ARBA" id="ARBA00022980"/>
    </source>
</evidence>
<reference evidence="8 9" key="1">
    <citation type="submission" date="2024-07" db="EMBL/GenBank/DDBJ databases">
        <title>Chromosome-level genome assembly of the water stick insect Ranatra chinensis (Heteroptera: Nepidae).</title>
        <authorList>
            <person name="Liu X."/>
        </authorList>
    </citation>
    <scope>NUCLEOTIDE SEQUENCE [LARGE SCALE GENOMIC DNA]</scope>
    <source>
        <strain evidence="8">Cailab_2021Rc</strain>
        <tissue evidence="8">Muscle</tissue>
    </source>
</reference>
<evidence type="ECO:0000256" key="2">
    <source>
        <dbReference type="ARBA" id="ARBA00009863"/>
    </source>
</evidence>
<dbReference type="GO" id="GO:0005840">
    <property type="term" value="C:ribosome"/>
    <property type="evidence" value="ECO:0007669"/>
    <property type="project" value="UniProtKB-KW"/>
</dbReference>
<dbReference type="AlphaFoldDB" id="A0ABD0YX50"/>
<dbReference type="PANTHER" id="PTHR12810">
    <property type="entry name" value="MITOCHONDRIAL 28S RIBOSOMAL PROTEIN S29"/>
    <property type="match status" value="1"/>
</dbReference>
<dbReference type="EMBL" id="JBFDAA010000001">
    <property type="protein sequence ID" value="KAL1140536.1"/>
    <property type="molecule type" value="Genomic_DNA"/>
</dbReference>
<evidence type="ECO:0000256" key="6">
    <source>
        <dbReference type="ARBA" id="ARBA00023274"/>
    </source>
</evidence>